<accession>A0A8J3KMY6</accession>
<feature type="transmembrane region" description="Helical" evidence="1">
    <location>
        <begin position="52"/>
        <end position="70"/>
    </location>
</feature>
<name>A0A8J3KMY6_9ACTN</name>
<dbReference type="EMBL" id="BONI01000015">
    <property type="protein sequence ID" value="GIG05498.1"/>
    <property type="molecule type" value="Genomic_DNA"/>
</dbReference>
<keyword evidence="3" id="KW-1185">Reference proteome</keyword>
<evidence type="ECO:0000256" key="1">
    <source>
        <dbReference type="SAM" id="Phobius"/>
    </source>
</evidence>
<gene>
    <name evidence="2" type="ORF">Cco03nite_21980</name>
</gene>
<organism evidence="2 3">
    <name type="scientific">Catellatospora coxensis</name>
    <dbReference type="NCBI Taxonomy" id="310354"/>
    <lineage>
        <taxon>Bacteria</taxon>
        <taxon>Bacillati</taxon>
        <taxon>Actinomycetota</taxon>
        <taxon>Actinomycetes</taxon>
        <taxon>Micromonosporales</taxon>
        <taxon>Micromonosporaceae</taxon>
        <taxon>Catellatospora</taxon>
    </lineage>
</organism>
<comment type="caution">
    <text evidence="2">The sequence shown here is derived from an EMBL/GenBank/DDBJ whole genome shotgun (WGS) entry which is preliminary data.</text>
</comment>
<evidence type="ECO:0000313" key="3">
    <source>
        <dbReference type="Proteomes" id="UP000630887"/>
    </source>
</evidence>
<evidence type="ECO:0000313" key="2">
    <source>
        <dbReference type="EMBL" id="GIG05498.1"/>
    </source>
</evidence>
<keyword evidence="1" id="KW-1133">Transmembrane helix</keyword>
<dbReference type="AlphaFoldDB" id="A0A8J3KMY6"/>
<proteinExistence type="predicted"/>
<sequence>MFLVDRSQFGNCAQAWYLSAAFLGVVPWFIVFLGSVSTLFETDSPKSRDVALGALVGVLLLAAAFATGFATDTAPPGVPTTPYCHDNSTPAGR</sequence>
<keyword evidence="1" id="KW-0472">Membrane</keyword>
<dbReference type="Proteomes" id="UP000630887">
    <property type="component" value="Unassembled WGS sequence"/>
</dbReference>
<feature type="transmembrane region" description="Helical" evidence="1">
    <location>
        <begin position="15"/>
        <end position="40"/>
    </location>
</feature>
<protein>
    <submittedName>
        <fullName evidence="2">Uncharacterized protein</fullName>
    </submittedName>
</protein>
<reference evidence="2 3" key="1">
    <citation type="submission" date="2021-01" db="EMBL/GenBank/DDBJ databases">
        <title>Whole genome shotgun sequence of Catellatospora coxensis NBRC 107359.</title>
        <authorList>
            <person name="Komaki H."/>
            <person name="Tamura T."/>
        </authorList>
    </citation>
    <scope>NUCLEOTIDE SEQUENCE [LARGE SCALE GENOMIC DNA]</scope>
    <source>
        <strain evidence="2 3">NBRC 107359</strain>
    </source>
</reference>
<keyword evidence="1" id="KW-0812">Transmembrane</keyword>